<dbReference type="AlphaFoldDB" id="A0A5P8E919"/>
<dbReference type="PANTHER" id="PTHR43465:SF2">
    <property type="entry name" value="DUF1680 DOMAIN PROTEIN (AFU_ORTHOLOGUE AFUA_1G08910)"/>
    <property type="match status" value="1"/>
</dbReference>
<dbReference type="Proteomes" id="UP000249375">
    <property type="component" value="Chromosome"/>
</dbReference>
<feature type="signal peptide" evidence="1">
    <location>
        <begin position="1"/>
        <end position="21"/>
    </location>
</feature>
<dbReference type="EMBL" id="CP033459">
    <property type="protein sequence ID" value="QFQ13442.1"/>
    <property type="molecule type" value="Genomic_DNA"/>
</dbReference>
<dbReference type="InterPro" id="IPR049046">
    <property type="entry name" value="Beta-AFase-like_GH127_middle"/>
</dbReference>
<evidence type="ECO:0000313" key="4">
    <source>
        <dbReference type="Proteomes" id="UP000249375"/>
    </source>
</evidence>
<evidence type="ECO:0000313" key="3">
    <source>
        <dbReference type="EMBL" id="QFQ13442.1"/>
    </source>
</evidence>
<feature type="chain" id="PRO_5024435521" description="Non-reducing end beta-L-arabinofuranosidase-like GH127 middle domain-containing protein" evidence="1">
    <location>
        <begin position="22"/>
        <end position="348"/>
    </location>
</feature>
<gene>
    <name evidence="3" type="ORF">C7Y71_010705</name>
</gene>
<organism evidence="3 4">
    <name type="scientific">Pseudoprevotella muciniphila</name>
    <dbReference type="NCBI Taxonomy" id="2133944"/>
    <lineage>
        <taxon>Bacteria</taxon>
        <taxon>Pseudomonadati</taxon>
        <taxon>Bacteroidota</taxon>
        <taxon>Bacteroidia</taxon>
        <taxon>Bacteroidales</taxon>
        <taxon>Prevotellaceae</taxon>
        <taxon>Pseudoprevotella</taxon>
    </lineage>
</organism>
<dbReference type="InterPro" id="IPR049174">
    <property type="entry name" value="Beta-AFase-like"/>
</dbReference>
<evidence type="ECO:0000259" key="2">
    <source>
        <dbReference type="Pfam" id="PF20736"/>
    </source>
</evidence>
<keyword evidence="4" id="KW-1185">Reference proteome</keyword>
<reference evidence="3 4" key="1">
    <citation type="submission" date="2018-11" db="EMBL/GenBank/DDBJ databases">
        <authorList>
            <person name="Na S.W."/>
            <person name="Baik M."/>
        </authorList>
    </citation>
    <scope>NUCLEOTIDE SEQUENCE [LARGE SCALE GENOMIC DNA]</scope>
    <source>
        <strain evidence="3 4">E39</strain>
    </source>
</reference>
<feature type="domain" description="Non-reducing end beta-L-arabinofuranosidase-like GH127 middle" evidence="2">
    <location>
        <begin position="168"/>
        <end position="266"/>
    </location>
</feature>
<dbReference type="PANTHER" id="PTHR43465">
    <property type="entry name" value="DUF1680 DOMAIN PROTEIN (AFU_ORTHOLOGUE AFUA_1G08910)"/>
    <property type="match status" value="1"/>
</dbReference>
<protein>
    <recommendedName>
        <fullName evidence="2">Non-reducing end beta-L-arabinofuranosidase-like GH127 middle domain-containing protein</fullName>
    </recommendedName>
</protein>
<sequence>MKKTVFLLLLTLFSGMIATNAQKPLKRPLHYVDADSVFYMSKDFTNFRLFPLFVDKDAEFRRPQADKNRFKARQKRWQEKILPTVNIVGGAGDEVGEAQAFGAASAIFEAADLFLHTADAHYMNIVERALYNAVPETFFGLSTVIDRRVAATAMLVASCCTYATDKQGIYVNLYSNSYAHIATKDFDVRIDQVTNMPFLAQVKFRFGGIDAKGQTLTMRFRIPEWVTTDMPLYVNGHDTPYEIINGYAVVKRTWKTNDEVYFILPIDPHFEEHGDSLIMRSGPMLYTFDTLPADAVPEEIVSSEEDEQSQMFFYDVRFSTTAEEKVYTAKPYLLSTDNKRQLWVRKKH</sequence>
<evidence type="ECO:0000256" key="1">
    <source>
        <dbReference type="SAM" id="SignalP"/>
    </source>
</evidence>
<dbReference type="OrthoDB" id="9757939at2"/>
<name>A0A5P8E919_9BACT</name>
<proteinExistence type="predicted"/>
<keyword evidence="1" id="KW-0732">Signal</keyword>
<dbReference type="KEGG" id="alq:C7Y71_010705"/>
<accession>A0A5P8E919</accession>
<dbReference type="Pfam" id="PF20736">
    <property type="entry name" value="Glyco_hydro127M"/>
    <property type="match status" value="1"/>
</dbReference>